<dbReference type="GO" id="GO:0016020">
    <property type="term" value="C:membrane"/>
    <property type="evidence" value="ECO:0007669"/>
    <property type="project" value="UniProtKB-SubCell"/>
</dbReference>
<organism evidence="7 8">
    <name type="scientific">Bradyrhizobium ivorense</name>
    <dbReference type="NCBI Taxonomy" id="2511166"/>
    <lineage>
        <taxon>Bacteria</taxon>
        <taxon>Pseudomonadati</taxon>
        <taxon>Pseudomonadota</taxon>
        <taxon>Alphaproteobacteria</taxon>
        <taxon>Hyphomicrobiales</taxon>
        <taxon>Nitrobacteraceae</taxon>
        <taxon>Bradyrhizobium</taxon>
    </lineage>
</organism>
<keyword evidence="3 5" id="KW-1133">Transmembrane helix</keyword>
<feature type="domain" description="SLC26A/SulP transporter" evidence="6">
    <location>
        <begin position="2"/>
        <end position="69"/>
    </location>
</feature>
<gene>
    <name evidence="7" type="ORF">CI1B_45740</name>
</gene>
<keyword evidence="4 5" id="KW-0472">Membrane</keyword>
<evidence type="ECO:0000256" key="1">
    <source>
        <dbReference type="ARBA" id="ARBA00004141"/>
    </source>
</evidence>
<keyword evidence="2 5" id="KW-0812">Transmembrane</keyword>
<dbReference type="AlphaFoldDB" id="A0A508TBS6"/>
<protein>
    <submittedName>
        <fullName evidence="7">Sulfate transporter</fullName>
    </submittedName>
</protein>
<evidence type="ECO:0000256" key="2">
    <source>
        <dbReference type="ARBA" id="ARBA00022692"/>
    </source>
</evidence>
<evidence type="ECO:0000256" key="5">
    <source>
        <dbReference type="SAM" id="Phobius"/>
    </source>
</evidence>
<reference evidence="7" key="1">
    <citation type="submission" date="2019-02" db="EMBL/GenBank/DDBJ databases">
        <authorList>
            <person name="Pothier F.J."/>
        </authorList>
    </citation>
    <scope>NUCLEOTIDE SEQUENCE</scope>
    <source>
        <strain evidence="7">CI-1B</strain>
    </source>
</reference>
<dbReference type="InterPro" id="IPR011547">
    <property type="entry name" value="SLC26A/SulP_dom"/>
</dbReference>
<dbReference type="Pfam" id="PF00916">
    <property type="entry name" value="Sulfate_transp"/>
    <property type="match status" value="1"/>
</dbReference>
<evidence type="ECO:0000313" key="7">
    <source>
        <dbReference type="EMBL" id="VIO72925.1"/>
    </source>
</evidence>
<evidence type="ECO:0000256" key="4">
    <source>
        <dbReference type="ARBA" id="ARBA00023136"/>
    </source>
</evidence>
<keyword evidence="8" id="KW-1185">Reference proteome</keyword>
<evidence type="ECO:0000259" key="6">
    <source>
        <dbReference type="Pfam" id="PF00916"/>
    </source>
</evidence>
<evidence type="ECO:0000313" key="8">
    <source>
        <dbReference type="Proteomes" id="UP000328092"/>
    </source>
</evidence>
<dbReference type="Proteomes" id="UP000328092">
    <property type="component" value="Unassembled WGS sequence"/>
</dbReference>
<dbReference type="PANTHER" id="PTHR11814">
    <property type="entry name" value="SULFATE TRANSPORTER"/>
    <property type="match status" value="1"/>
</dbReference>
<dbReference type="InterPro" id="IPR001902">
    <property type="entry name" value="SLC26A/SulP_fam"/>
</dbReference>
<proteinExistence type="predicted"/>
<name>A0A508TBS6_9BRAD</name>
<feature type="transmembrane region" description="Helical" evidence="5">
    <location>
        <begin position="30"/>
        <end position="49"/>
    </location>
</feature>
<dbReference type="EMBL" id="CAADFC020000016">
    <property type="protein sequence ID" value="VIO72925.1"/>
    <property type="molecule type" value="Genomic_DNA"/>
</dbReference>
<comment type="subcellular location">
    <subcellularLocation>
        <location evidence="1">Membrane</location>
        <topology evidence="1">Multi-pass membrane protein</topology>
    </subcellularLocation>
</comment>
<accession>A0A508TBS6</accession>
<evidence type="ECO:0000256" key="3">
    <source>
        <dbReference type="ARBA" id="ARBA00022989"/>
    </source>
</evidence>
<comment type="caution">
    <text evidence="7">The sequence shown here is derived from an EMBL/GenBank/DDBJ whole genome shotgun (WGS) entry which is preliminary data.</text>
</comment>
<dbReference type="GO" id="GO:0055085">
    <property type="term" value="P:transmembrane transport"/>
    <property type="evidence" value="ECO:0007669"/>
    <property type="project" value="InterPro"/>
</dbReference>
<sequence length="80" mass="8833">MAIVWGVVCILAGILRLGFVTELLSKPSRYGYVNGIALTVLISQLPKLFGFSMESKALLPSLWTITNAIMQERSTGRARY</sequence>